<reference evidence="4 5" key="1">
    <citation type="submission" date="2022-05" db="EMBL/GenBank/DDBJ databases">
        <authorList>
            <consortium name="Genoscope - CEA"/>
            <person name="William W."/>
        </authorList>
    </citation>
    <scope>NUCLEOTIDE SEQUENCE [LARGE SCALE GENOMIC DNA]</scope>
</reference>
<dbReference type="PANTHER" id="PTHR42735:SF4">
    <property type="entry name" value="PYRIDOXAL PHOSPHATE-DEPENDENT DECARBOXYLASE FAMILY PROTEIN"/>
    <property type="match status" value="1"/>
</dbReference>
<dbReference type="Gene3D" id="3.40.640.10">
    <property type="entry name" value="Type I PLP-dependent aspartate aminotransferase-like (Major domain)"/>
    <property type="match status" value="1"/>
</dbReference>
<sequence length="923" mass="104144">MYSQQREEFSREDHEVCRQKQWASLGAWFLGPKAENGEVFRELLTKAVDSHIGFRHSYFPCDPPYVTDELREAGSFNYAMEKLKSEMDKLQMELKNSVPFFSSRYKGHVLWDTAMPANLGYMSAMLYNQNNCASEASTVTSKYEMEVGNDLCVMLGYERDKCMGHLTAGGSVANIEAVWVARNVKYFPLGLQEALFKEDRLFGAKGYKVFFPQRGKERELVSASQWELLNLDVDTILKMPSDVQVLTSLGHQEFTEIMSEYLYEFIGAQEFVRRHMLTQSPCIFVPSTLHSSLTKAATILGLGRNSLVSVAVDENSRMDPTDLNRKLKEKLDKEIPVITVVAITGTTEQSAVDAVNAIVHLRRTFRTKGLNFSIHADAAWGGYFCSMLRAQPERSPTPTAKEAGFVPEMYLSSYVHEQLSALHYCDTITVDPHKSGFCPYPGGTICYRDKRMNSFLSINSKVPYLHGKTSLGVVGIEGSKPGAAAVGVMMANRVIGLHGYRRILALCMFTSKILYCQWAAVAKEDDIFVIKTTKPLSNMNNWSEKEHIKFIRGRILGKSNEELARDDEAMIYLKEVGPDTLIPCFSVNLKGNQNVEVCNAINTAIFESLSHTSGEHSALRIPMLVTSSSLVSHVHSVAATNFKRRLGLNSNNDTPVKYIITTCMDPWATSTEFMKRVASIMRNSILCAVGRVTDPIALHNFVSTGVVNEQNEVIAYYVGDFKRVPKQYDAIVKLKFMSDKDAQKYITTQKMLLKWNVPQPIVFRSKKQRLYDVFFKNTGYSGELEEFDCFISLPSDNSNHPLMSPNMKIMDVPHYKHFDNHEFPEHSSYFMYGDKENVFLFHIPTKSLDFFQVVQLDGFPDSAGIEENDDLLLKHGIEVDIPGIPGEPVIVNGEIQEPFFKSEFDITFVGINGKQVKSKVKLE</sequence>
<evidence type="ECO:0000256" key="2">
    <source>
        <dbReference type="ARBA" id="ARBA00022898"/>
    </source>
</evidence>
<keyword evidence="2" id="KW-0663">Pyridoxal phosphate</keyword>
<dbReference type="InterPro" id="IPR050477">
    <property type="entry name" value="GrpII_AminoAcid_Decarb"/>
</dbReference>
<protein>
    <submittedName>
        <fullName evidence="4">Uncharacterized protein</fullName>
    </submittedName>
</protein>
<dbReference type="SUPFAM" id="SSF53383">
    <property type="entry name" value="PLP-dependent transferases"/>
    <property type="match status" value="1"/>
</dbReference>
<feature type="non-terminal residue" evidence="4">
    <location>
        <position position="923"/>
    </location>
</feature>
<comment type="cofactor">
    <cofactor evidence="1">
        <name>pyridoxal 5'-phosphate</name>
        <dbReference type="ChEBI" id="CHEBI:597326"/>
    </cofactor>
</comment>
<proteinExistence type="predicted"/>
<evidence type="ECO:0000313" key="4">
    <source>
        <dbReference type="EMBL" id="CAH3129210.1"/>
    </source>
</evidence>
<evidence type="ECO:0000313" key="5">
    <source>
        <dbReference type="Proteomes" id="UP001159405"/>
    </source>
</evidence>
<dbReference type="InterPro" id="IPR002129">
    <property type="entry name" value="PyrdxlP-dep_de-COase"/>
</dbReference>
<dbReference type="Pfam" id="PF00282">
    <property type="entry name" value="Pyridoxal_deC"/>
    <property type="match status" value="1"/>
</dbReference>
<dbReference type="PANTHER" id="PTHR42735">
    <property type="match status" value="1"/>
</dbReference>
<organism evidence="4 5">
    <name type="scientific">Porites lobata</name>
    <dbReference type="NCBI Taxonomy" id="104759"/>
    <lineage>
        <taxon>Eukaryota</taxon>
        <taxon>Metazoa</taxon>
        <taxon>Cnidaria</taxon>
        <taxon>Anthozoa</taxon>
        <taxon>Hexacorallia</taxon>
        <taxon>Scleractinia</taxon>
        <taxon>Fungiina</taxon>
        <taxon>Poritidae</taxon>
        <taxon>Porites</taxon>
    </lineage>
</organism>
<accession>A0ABN8P1C3</accession>
<keyword evidence="3" id="KW-0456">Lyase</keyword>
<name>A0ABN8P1C3_9CNID</name>
<dbReference type="InterPro" id="IPR015424">
    <property type="entry name" value="PyrdxlP-dep_Trfase"/>
</dbReference>
<dbReference type="EMBL" id="CALNXK010000046">
    <property type="protein sequence ID" value="CAH3129210.1"/>
    <property type="molecule type" value="Genomic_DNA"/>
</dbReference>
<dbReference type="InterPro" id="IPR015421">
    <property type="entry name" value="PyrdxlP-dep_Trfase_major"/>
</dbReference>
<keyword evidence="5" id="KW-1185">Reference proteome</keyword>
<evidence type="ECO:0000256" key="1">
    <source>
        <dbReference type="ARBA" id="ARBA00001933"/>
    </source>
</evidence>
<comment type="caution">
    <text evidence="4">The sequence shown here is derived from an EMBL/GenBank/DDBJ whole genome shotgun (WGS) entry which is preliminary data.</text>
</comment>
<dbReference type="Proteomes" id="UP001159405">
    <property type="component" value="Unassembled WGS sequence"/>
</dbReference>
<gene>
    <name evidence="4" type="ORF">PLOB_00034029</name>
</gene>
<evidence type="ECO:0000256" key="3">
    <source>
        <dbReference type="ARBA" id="ARBA00023239"/>
    </source>
</evidence>